<proteinExistence type="predicted"/>
<dbReference type="Gene3D" id="1.10.3020.10">
    <property type="entry name" value="alpha-amino acid ester hydrolase ( Helical cap domain)"/>
    <property type="match status" value="1"/>
</dbReference>
<evidence type="ECO:0000256" key="1">
    <source>
        <dbReference type="ARBA" id="ARBA00022801"/>
    </source>
</evidence>
<dbReference type="NCBIfam" id="TIGR00976">
    <property type="entry name" value="CocE_NonD"/>
    <property type="match status" value="1"/>
</dbReference>
<dbReference type="GO" id="GO:0008239">
    <property type="term" value="F:dipeptidyl-peptidase activity"/>
    <property type="evidence" value="ECO:0007669"/>
    <property type="project" value="InterPro"/>
</dbReference>
<dbReference type="EMBL" id="QRBF01000003">
    <property type="protein sequence ID" value="RDS83958.1"/>
    <property type="molecule type" value="Genomic_DNA"/>
</dbReference>
<keyword evidence="1 4" id="KW-0378">Hydrolase</keyword>
<evidence type="ECO:0000313" key="5">
    <source>
        <dbReference type="Proteomes" id="UP000255334"/>
    </source>
</evidence>
<dbReference type="Pfam" id="PF08530">
    <property type="entry name" value="PepX_C"/>
    <property type="match status" value="1"/>
</dbReference>
<dbReference type="Gene3D" id="3.40.50.1820">
    <property type="entry name" value="alpha/beta hydrolase"/>
    <property type="match status" value="1"/>
</dbReference>
<dbReference type="InterPro" id="IPR008979">
    <property type="entry name" value="Galactose-bd-like_sf"/>
</dbReference>
<dbReference type="PANTHER" id="PTHR43056:SF10">
    <property type="entry name" value="COCE_NOND FAMILY, PUTATIVE (AFU_ORTHOLOGUE AFUA_7G00600)-RELATED"/>
    <property type="match status" value="1"/>
</dbReference>
<protein>
    <submittedName>
        <fullName evidence="4">CocE/NonD family hydrolase</fullName>
    </submittedName>
</protein>
<dbReference type="Gene3D" id="2.60.120.260">
    <property type="entry name" value="Galactose-binding domain-like"/>
    <property type="match status" value="1"/>
</dbReference>
<gene>
    <name evidence="4" type="ORF">DWU99_09210</name>
</gene>
<dbReference type="SMART" id="SM00939">
    <property type="entry name" value="PepX_C"/>
    <property type="match status" value="1"/>
</dbReference>
<dbReference type="SUPFAM" id="SSF49785">
    <property type="entry name" value="Galactose-binding domain-like"/>
    <property type="match status" value="1"/>
</dbReference>
<dbReference type="InterPro" id="IPR013736">
    <property type="entry name" value="Xaa-Pro_dipept_C"/>
</dbReference>
<dbReference type="Proteomes" id="UP000255334">
    <property type="component" value="Unassembled WGS sequence"/>
</dbReference>
<feature type="chain" id="PRO_5017042339" evidence="2">
    <location>
        <begin position="25"/>
        <end position="642"/>
    </location>
</feature>
<dbReference type="InterPro" id="IPR050585">
    <property type="entry name" value="Xaa-Pro_dipeptidyl-ppase/CocE"/>
</dbReference>
<evidence type="ECO:0000313" key="4">
    <source>
        <dbReference type="EMBL" id="RDS83958.1"/>
    </source>
</evidence>
<evidence type="ECO:0000256" key="2">
    <source>
        <dbReference type="SAM" id="SignalP"/>
    </source>
</evidence>
<comment type="caution">
    <text evidence="4">The sequence shown here is derived from an EMBL/GenBank/DDBJ whole genome shotgun (WGS) entry which is preliminary data.</text>
</comment>
<dbReference type="InterPro" id="IPR005674">
    <property type="entry name" value="CocE/Ser_esterase"/>
</dbReference>
<evidence type="ECO:0000259" key="3">
    <source>
        <dbReference type="SMART" id="SM00939"/>
    </source>
</evidence>
<dbReference type="InterPro" id="IPR029058">
    <property type="entry name" value="AB_hydrolase_fold"/>
</dbReference>
<dbReference type="InterPro" id="IPR000383">
    <property type="entry name" value="Xaa-Pro-like_dom"/>
</dbReference>
<reference evidence="4 5" key="1">
    <citation type="submission" date="2018-07" db="EMBL/GenBank/DDBJ databases">
        <title>Dyella monticola sp. nov. and Dyella psychrodurans sp. nov. isolated from monsoon evergreen broad-leaved forest soil of Dinghu Mountain, China.</title>
        <authorList>
            <person name="Gao Z."/>
            <person name="Qiu L."/>
        </authorList>
    </citation>
    <scope>NUCLEOTIDE SEQUENCE [LARGE SCALE GENOMIC DNA]</scope>
    <source>
        <strain evidence="4 5">4MSK11</strain>
    </source>
</reference>
<dbReference type="PANTHER" id="PTHR43056">
    <property type="entry name" value="PEPTIDASE S9 PROLYL OLIGOPEPTIDASE"/>
    <property type="match status" value="1"/>
</dbReference>
<keyword evidence="5" id="KW-1185">Reference proteome</keyword>
<name>A0A370X6F9_9GAMM</name>
<dbReference type="RefSeq" id="WP_115477760.1">
    <property type="nucleotide sequence ID" value="NZ_QRBF01000003.1"/>
</dbReference>
<sequence>MHPIRSFLAVTALAAAMFVAGAQAQTAPLTPDIPSGGFTAPTTANDYIKRVVMIPMRDGVKLHTVIVIPKGAAHAPILLTRTPYHADMRAERMVSPHMLDTLPQGDEVFVKAGYIRVFQDIRGKYGSEGDYVMTLPLRGPLNNGKVDESTDAYDTIDWLSKNISESNGKVGMLGSSYEGFTVVMALINPHPALKVAAPESPMVDGWMGDDWFHYGAFRQTNFDYITFQTTQKGMGYAIPREGLDDYTNFLRAGSAGDYARANGLEALPFWRKIRENPAYTLFWSAQALDKVLAQQPLKVPTMWEQGLWDQEDMWGAIHSYEVMEPKDKTNTMNYLVMGPWRHSQVNYNGSELGPMKWGGDTALQFRRDVLLPFFNQYLKDGAPKANTPPVLIYNTGENHWDRYAHWPLSCDKGCASKAKPLYLEADGRLSFEAPSASDAKYDEYVSDPAKPVPYQPRPVIGSDHEAWTHWLLNDQRFVDGRPDVITYVSEPLTEPMHVGGAPQVNLVASTSGTDSDWVVKIIDVYPGSVPSNPGMGGYELPISLDIFRGRYRTSFEHPEAVEPNTPLLYSFGLPTVNHVFLPGHRIMVQVQSSLFPLYDRNPQTFVQNIFDAKPSDYVKATQQIWHTPDHASFISMPVVSEK</sequence>
<keyword evidence="2" id="KW-0732">Signal</keyword>
<dbReference type="OrthoDB" id="9806163at2"/>
<dbReference type="Pfam" id="PF02129">
    <property type="entry name" value="Peptidase_S15"/>
    <property type="match status" value="1"/>
</dbReference>
<feature type="domain" description="Xaa-Pro dipeptidyl-peptidase C-terminal" evidence="3">
    <location>
        <begin position="371"/>
        <end position="635"/>
    </location>
</feature>
<accession>A0A370X6F9</accession>
<organism evidence="4 5">
    <name type="scientific">Dyella psychrodurans</name>
    <dbReference type="NCBI Taxonomy" id="1927960"/>
    <lineage>
        <taxon>Bacteria</taxon>
        <taxon>Pseudomonadati</taxon>
        <taxon>Pseudomonadota</taxon>
        <taxon>Gammaproteobacteria</taxon>
        <taxon>Lysobacterales</taxon>
        <taxon>Rhodanobacteraceae</taxon>
        <taxon>Dyella</taxon>
    </lineage>
</organism>
<dbReference type="SUPFAM" id="SSF53474">
    <property type="entry name" value="alpha/beta-Hydrolases"/>
    <property type="match status" value="1"/>
</dbReference>
<dbReference type="AlphaFoldDB" id="A0A370X6F9"/>
<feature type="signal peptide" evidence="2">
    <location>
        <begin position="1"/>
        <end position="24"/>
    </location>
</feature>